<keyword evidence="2" id="KW-1133">Transmembrane helix</keyword>
<feature type="transmembrane region" description="Helical" evidence="2">
    <location>
        <begin position="15"/>
        <end position="34"/>
    </location>
</feature>
<dbReference type="EMBL" id="OU015584">
    <property type="protein sequence ID" value="CAG5085185.1"/>
    <property type="molecule type" value="Genomic_DNA"/>
</dbReference>
<organism evidence="3 4">
    <name type="scientific">Parvicella tangerina</name>
    <dbReference type="NCBI Taxonomy" id="2829795"/>
    <lineage>
        <taxon>Bacteria</taxon>
        <taxon>Pseudomonadati</taxon>
        <taxon>Bacteroidota</taxon>
        <taxon>Flavobacteriia</taxon>
        <taxon>Flavobacteriales</taxon>
        <taxon>Parvicellaceae</taxon>
        <taxon>Parvicella</taxon>
    </lineage>
</organism>
<dbReference type="InterPro" id="IPR021448">
    <property type="entry name" value="DUF3098"/>
</dbReference>
<keyword evidence="4" id="KW-1185">Reference proteome</keyword>
<feature type="transmembrane region" description="Helical" evidence="2">
    <location>
        <begin position="54"/>
        <end position="73"/>
    </location>
</feature>
<accession>A0A916JQ14</accession>
<name>A0A916JQ14_9FLAO</name>
<keyword evidence="2" id="KW-0812">Transmembrane</keyword>
<gene>
    <name evidence="3" type="ORF">CRYO30217_02673</name>
</gene>
<reference evidence="3" key="1">
    <citation type="submission" date="2021-04" db="EMBL/GenBank/DDBJ databases">
        <authorList>
            <person name="Rodrigo-Torres L."/>
            <person name="Arahal R. D."/>
            <person name="Lucena T."/>
        </authorList>
    </citation>
    <scope>NUCLEOTIDE SEQUENCE</scope>
    <source>
        <strain evidence="3">AS29M-1</strain>
    </source>
</reference>
<evidence type="ECO:0000313" key="3">
    <source>
        <dbReference type="EMBL" id="CAG5085185.1"/>
    </source>
</evidence>
<dbReference type="Pfam" id="PF11297">
    <property type="entry name" value="DUF3098"/>
    <property type="match status" value="1"/>
</dbReference>
<dbReference type="RefSeq" id="WP_310737137.1">
    <property type="nucleotide sequence ID" value="NZ_OU015584.1"/>
</dbReference>
<protein>
    <recommendedName>
        <fullName evidence="5">DUF3098 domain-containing protein</fullName>
    </recommendedName>
</protein>
<keyword evidence="2" id="KW-0472">Membrane</keyword>
<evidence type="ECO:0000313" key="4">
    <source>
        <dbReference type="Proteomes" id="UP000683507"/>
    </source>
</evidence>
<feature type="region of interest" description="Disordered" evidence="1">
    <location>
        <begin position="91"/>
        <end position="113"/>
    </location>
</feature>
<dbReference type="Proteomes" id="UP000683507">
    <property type="component" value="Chromosome"/>
</dbReference>
<evidence type="ECO:0008006" key="5">
    <source>
        <dbReference type="Google" id="ProtNLM"/>
    </source>
</evidence>
<evidence type="ECO:0000256" key="2">
    <source>
        <dbReference type="SAM" id="Phobius"/>
    </source>
</evidence>
<dbReference type="KEGG" id="ptan:CRYO30217_02673"/>
<sequence>MSKEELGLALPKKNYYYIIAGVVVVLIGFVLMAGGGSDDPMVFDKEELFSFRRITLAPFMVILGYGIVVWGILKKPQEEIVKVDPEVAEKLSERAKKKEVKEDDKPFNEDVID</sequence>
<dbReference type="AlphaFoldDB" id="A0A916JQ14"/>
<proteinExistence type="predicted"/>
<evidence type="ECO:0000256" key="1">
    <source>
        <dbReference type="SAM" id="MobiDB-lite"/>
    </source>
</evidence>